<evidence type="ECO:0008006" key="3">
    <source>
        <dbReference type="Google" id="ProtNLM"/>
    </source>
</evidence>
<accession>A0A367YH17</accession>
<dbReference type="Proteomes" id="UP000253472">
    <property type="component" value="Unassembled WGS sequence"/>
</dbReference>
<evidence type="ECO:0000313" key="1">
    <source>
        <dbReference type="EMBL" id="RCK65173.1"/>
    </source>
</evidence>
<dbReference type="OrthoDB" id="2498029at2759"/>
<name>A0A367YH17_9ASCO</name>
<protein>
    <recommendedName>
        <fullName evidence="3">Serine aminopeptidase S33 domain-containing protein</fullName>
    </recommendedName>
</protein>
<dbReference type="InterPro" id="IPR029058">
    <property type="entry name" value="AB_hydrolase_fold"/>
</dbReference>
<keyword evidence="2" id="KW-1185">Reference proteome</keyword>
<dbReference type="Gene3D" id="3.40.50.1820">
    <property type="entry name" value="alpha/beta hydrolase"/>
    <property type="match status" value="1"/>
</dbReference>
<proteinExistence type="predicted"/>
<comment type="caution">
    <text evidence="1">The sequence shown here is derived from an EMBL/GenBank/DDBJ whole genome shotgun (WGS) entry which is preliminary data.</text>
</comment>
<dbReference type="AlphaFoldDB" id="A0A367YH17"/>
<dbReference type="SUPFAM" id="SSF53474">
    <property type="entry name" value="alpha/beta-Hydrolases"/>
    <property type="match status" value="1"/>
</dbReference>
<reference evidence="1 2" key="1">
    <citation type="submission" date="2018-06" db="EMBL/GenBank/DDBJ databases">
        <title>Whole genome sequencing of Candida tropicalis (genome annotated by CSBL at Korea University).</title>
        <authorList>
            <person name="Ahn J."/>
        </authorList>
    </citation>
    <scope>NUCLEOTIDE SEQUENCE [LARGE SCALE GENOMIC DNA]</scope>
    <source>
        <strain evidence="1 2">ATCC 20962</strain>
    </source>
</reference>
<evidence type="ECO:0000313" key="2">
    <source>
        <dbReference type="Proteomes" id="UP000253472"/>
    </source>
</evidence>
<dbReference type="EMBL" id="QLNQ01000021">
    <property type="protein sequence ID" value="RCK65173.1"/>
    <property type="molecule type" value="Genomic_DNA"/>
</dbReference>
<gene>
    <name evidence="1" type="ORF">Cantr_00899</name>
</gene>
<organism evidence="1 2">
    <name type="scientific">Candida viswanathii</name>
    <dbReference type="NCBI Taxonomy" id="5486"/>
    <lineage>
        <taxon>Eukaryota</taxon>
        <taxon>Fungi</taxon>
        <taxon>Dikarya</taxon>
        <taxon>Ascomycota</taxon>
        <taxon>Saccharomycotina</taxon>
        <taxon>Pichiomycetes</taxon>
        <taxon>Debaryomycetaceae</taxon>
        <taxon>Candida/Lodderomyces clade</taxon>
        <taxon>Candida</taxon>
    </lineage>
</organism>
<sequence length="303" mass="34144">MSLTAEQVAKYQGLGQFFVKGLRTPVLRRPDSVGLTYEDVFFPSYDGVRLEGWFIPKEGSNKLIICNHFMPGNRYGYPGHLQPWDNFGGFEVNFMPQYKALHDAGYNVLCYDIRNHGLSDDANGRIGGIGQLEYRDVIGSIQYAKLREDTKDMDVGLLSICLGANSTIIAMDKNPEFFKDVKAMVALQPISISAFVENAAERDGIDVEEAKKVTDEEIQKVSGFHLDEYTPLPSAKSVVVPTKVMQLKGDKLTKVADAENIYKAMSSKEKEFFWMEPGEDRFVGYTYLGKHPEPMLSWFAKYV</sequence>